<accession>A0A4U6UST9</accession>
<sequence>MSFVNSLRLILLISIYTFNLTGVKNKQGKPSRFFSNVVRCERAT</sequence>
<proteinExistence type="predicted"/>
<keyword evidence="3" id="KW-1185">Reference proteome</keyword>
<evidence type="ECO:0000256" key="1">
    <source>
        <dbReference type="SAM" id="SignalP"/>
    </source>
</evidence>
<feature type="signal peptide" evidence="1">
    <location>
        <begin position="1"/>
        <end position="22"/>
    </location>
</feature>
<dbReference type="Gramene" id="TKW19651">
    <property type="protein sequence ID" value="TKW19651"/>
    <property type="gene ID" value="SEVIR_4G034501v2"/>
</dbReference>
<evidence type="ECO:0000313" key="3">
    <source>
        <dbReference type="Proteomes" id="UP000298652"/>
    </source>
</evidence>
<dbReference type="Proteomes" id="UP000298652">
    <property type="component" value="Chromosome 4"/>
</dbReference>
<keyword evidence="1" id="KW-0732">Signal</keyword>
<protein>
    <submittedName>
        <fullName evidence="2">Uncharacterized protein</fullName>
    </submittedName>
</protein>
<evidence type="ECO:0000313" key="2">
    <source>
        <dbReference type="EMBL" id="TKW19651.1"/>
    </source>
</evidence>
<feature type="chain" id="PRO_5020290383" evidence="1">
    <location>
        <begin position="23"/>
        <end position="44"/>
    </location>
</feature>
<organism evidence="2 3">
    <name type="scientific">Setaria viridis</name>
    <name type="common">Green bristlegrass</name>
    <name type="synonym">Setaria italica subsp. viridis</name>
    <dbReference type="NCBI Taxonomy" id="4556"/>
    <lineage>
        <taxon>Eukaryota</taxon>
        <taxon>Viridiplantae</taxon>
        <taxon>Streptophyta</taxon>
        <taxon>Embryophyta</taxon>
        <taxon>Tracheophyta</taxon>
        <taxon>Spermatophyta</taxon>
        <taxon>Magnoliopsida</taxon>
        <taxon>Liliopsida</taxon>
        <taxon>Poales</taxon>
        <taxon>Poaceae</taxon>
        <taxon>PACMAD clade</taxon>
        <taxon>Panicoideae</taxon>
        <taxon>Panicodae</taxon>
        <taxon>Paniceae</taxon>
        <taxon>Cenchrinae</taxon>
        <taxon>Setaria</taxon>
    </lineage>
</organism>
<name>A0A4U6UST9_SETVI</name>
<reference evidence="2" key="1">
    <citation type="submission" date="2019-03" db="EMBL/GenBank/DDBJ databases">
        <title>WGS assembly of Setaria viridis.</title>
        <authorList>
            <person name="Huang P."/>
            <person name="Jenkins J."/>
            <person name="Grimwood J."/>
            <person name="Barry K."/>
            <person name="Healey A."/>
            <person name="Mamidi S."/>
            <person name="Sreedasyam A."/>
            <person name="Shu S."/>
            <person name="Feldman M."/>
            <person name="Wu J."/>
            <person name="Yu Y."/>
            <person name="Chen C."/>
            <person name="Johnson J."/>
            <person name="Rokhsar D."/>
            <person name="Baxter I."/>
            <person name="Schmutz J."/>
            <person name="Brutnell T."/>
            <person name="Kellogg E."/>
        </authorList>
    </citation>
    <scope>NUCLEOTIDE SEQUENCE [LARGE SCALE GENOMIC DNA]</scope>
</reference>
<dbReference type="EMBL" id="CM016555">
    <property type="protein sequence ID" value="TKW19651.1"/>
    <property type="molecule type" value="Genomic_DNA"/>
</dbReference>
<gene>
    <name evidence="2" type="ORF">SEVIR_4G034501v2</name>
</gene>
<dbReference type="AlphaFoldDB" id="A0A4U6UST9"/>